<reference evidence="2 3" key="1">
    <citation type="submission" date="2018-01" db="EMBL/GenBank/DDBJ databases">
        <title>Successful Treatment of Persistent Burkholderia cepacia Bacteremia with Ceftazidime-Avibactam.</title>
        <authorList>
            <person name="Tamma P."/>
            <person name="Fan Y."/>
            <person name="Bergman Y."/>
            <person name="Sick-Samuels A."/>
            <person name="Hsu A."/>
            <person name="Timp W."/>
            <person name="Simner P."/>
        </authorList>
    </citation>
    <scope>NUCLEOTIDE SEQUENCE [LARGE SCALE GENOMIC DNA]</scope>
    <source>
        <strain evidence="2 3">170816</strain>
    </source>
</reference>
<evidence type="ECO:0000313" key="2">
    <source>
        <dbReference type="EMBL" id="POZ86216.1"/>
    </source>
</evidence>
<dbReference type="EMBL" id="PQVP01000001">
    <property type="protein sequence ID" value="POZ86216.1"/>
    <property type="molecule type" value="Genomic_DNA"/>
</dbReference>
<comment type="caution">
    <text evidence="2">The sequence shown here is derived from an EMBL/GenBank/DDBJ whole genome shotgun (WGS) entry which is preliminary data.</text>
</comment>
<evidence type="ECO:0000313" key="3">
    <source>
        <dbReference type="Proteomes" id="UP000238655"/>
    </source>
</evidence>
<sequence>MTTPLLLGVAPHRGESLSSLLHRVAEVNGLSGPGMVLRRAGVAAARPRFASEVDAVARVCRLSPKLLRAMTPMNIGAMDCNGVKHPKISLYGHWVEPDAILVGANERVCPMCIAEHRHVLGVNAYVFATCCAVHGVQLLDRCPGCRRDVSSMRPGLARCQCGTDLGSAACQLATPDELMITRLIDRRWRMSFEHDVPDCPPGVPSDFAALDLGELLRVLSFLYRASGATIGSTDKGLRSKAISELTPRMQKIGRIMSDWPRGFVELVNAERQYRPRSGSILSSVRSVEHISLRLFTELPEPPFAFLHRALVDAIGGPVVQAV</sequence>
<organism evidence="2 3">
    <name type="scientific">Burkholderia contaminans</name>
    <dbReference type="NCBI Taxonomy" id="488447"/>
    <lineage>
        <taxon>Bacteria</taxon>
        <taxon>Pseudomonadati</taxon>
        <taxon>Pseudomonadota</taxon>
        <taxon>Betaproteobacteria</taxon>
        <taxon>Burkholderiales</taxon>
        <taxon>Burkholderiaceae</taxon>
        <taxon>Burkholderia</taxon>
        <taxon>Burkholderia cepacia complex</taxon>
    </lineage>
</organism>
<dbReference type="InterPro" id="IPR009492">
    <property type="entry name" value="TniQ"/>
</dbReference>
<accession>A0A2S5E4J3</accession>
<feature type="domain" description="TniQ" evidence="1">
    <location>
        <begin position="7"/>
        <end position="138"/>
    </location>
</feature>
<protein>
    <recommendedName>
        <fullName evidence="1">TniQ domain-containing protein</fullName>
    </recommendedName>
</protein>
<dbReference type="RefSeq" id="WP_089463462.1">
    <property type="nucleotide sequence ID" value="NZ_CM009576.1"/>
</dbReference>
<proteinExistence type="predicted"/>
<dbReference type="Pfam" id="PF06527">
    <property type="entry name" value="TniQ"/>
    <property type="match status" value="1"/>
</dbReference>
<dbReference type="AlphaFoldDB" id="A0A2S5E4J3"/>
<gene>
    <name evidence="2" type="ORF">C3743_06850</name>
</gene>
<evidence type="ECO:0000259" key="1">
    <source>
        <dbReference type="Pfam" id="PF06527"/>
    </source>
</evidence>
<name>A0A2S5E4J3_9BURK</name>
<dbReference type="Proteomes" id="UP000238655">
    <property type="component" value="Chromosome 2"/>
</dbReference>